<evidence type="ECO:0000313" key="3">
    <source>
        <dbReference type="EnsemblFungi" id="EJT69138"/>
    </source>
</evidence>
<dbReference type="EnsemblFungi" id="EJT69138">
    <property type="protein sequence ID" value="EJT69138"/>
    <property type="gene ID" value="GGTG_13247"/>
</dbReference>
<sequence>MASPISTLLYAEGNASGNNEPDLTATDDAVDREPSPGPAPNGRETPSQALSQQEPAPEPAPTAAATAAGTKRKRPATDPNKKTVRFSWNTQQTAAVMGWLLVARQEGLLAVQKRAHLAVAWRRKSGRSYDTETGVVQGVDTTSAEWKKFAAHVKGTAVAWIALGQPLGKVSTYQALWVTDRAKGDHIQESAGDAVIPPAAGLDPFADGMPPLRPPPPPLAESIVNADVDDDEENDGEAEEGGEGGGDKGETAEARRRRETDPDLNPVFSVTGVTAPGLSAGIAAGVAVANSLASIAAAMVAGNKDGALTAAAADLRQRYQETRPPREILRACKRLRDDGNVALWNAMV</sequence>
<reference evidence="4" key="1">
    <citation type="submission" date="2010-07" db="EMBL/GenBank/DDBJ databases">
        <title>The genome sequence of Gaeumannomyces graminis var. tritici strain R3-111a-1.</title>
        <authorList>
            <consortium name="The Broad Institute Genome Sequencing Platform"/>
            <person name="Ma L.-J."/>
            <person name="Dead R."/>
            <person name="Young S."/>
            <person name="Zeng Q."/>
            <person name="Koehrsen M."/>
            <person name="Alvarado L."/>
            <person name="Berlin A."/>
            <person name="Chapman S.B."/>
            <person name="Chen Z."/>
            <person name="Freedman E."/>
            <person name="Gellesch M."/>
            <person name="Goldberg J."/>
            <person name="Griggs A."/>
            <person name="Gujja S."/>
            <person name="Heilman E.R."/>
            <person name="Heiman D."/>
            <person name="Hepburn T."/>
            <person name="Howarth C."/>
            <person name="Jen D."/>
            <person name="Larson L."/>
            <person name="Mehta T."/>
            <person name="Neiman D."/>
            <person name="Pearson M."/>
            <person name="Roberts A."/>
            <person name="Saif S."/>
            <person name="Shea T."/>
            <person name="Shenoy N."/>
            <person name="Sisk P."/>
            <person name="Stolte C."/>
            <person name="Sykes S."/>
            <person name="Walk T."/>
            <person name="White J."/>
            <person name="Yandava C."/>
            <person name="Haas B."/>
            <person name="Nusbaum C."/>
            <person name="Birren B."/>
        </authorList>
    </citation>
    <scope>NUCLEOTIDE SEQUENCE [LARGE SCALE GENOMIC DNA]</scope>
    <source>
        <strain evidence="4">R3-111a-1</strain>
    </source>
</reference>
<reference evidence="3" key="5">
    <citation type="submission" date="2018-04" db="UniProtKB">
        <authorList>
            <consortium name="EnsemblFungi"/>
        </authorList>
    </citation>
    <scope>IDENTIFICATION</scope>
    <source>
        <strain evidence="3">R3-111a-1</strain>
    </source>
</reference>
<organism evidence="2">
    <name type="scientific">Gaeumannomyces tritici (strain R3-111a-1)</name>
    <name type="common">Wheat and barley take-all root rot fungus</name>
    <name type="synonym">Gaeumannomyces graminis var. tritici</name>
    <dbReference type="NCBI Taxonomy" id="644352"/>
    <lineage>
        <taxon>Eukaryota</taxon>
        <taxon>Fungi</taxon>
        <taxon>Dikarya</taxon>
        <taxon>Ascomycota</taxon>
        <taxon>Pezizomycotina</taxon>
        <taxon>Sordariomycetes</taxon>
        <taxon>Sordariomycetidae</taxon>
        <taxon>Magnaporthales</taxon>
        <taxon>Magnaporthaceae</taxon>
        <taxon>Gaeumannomyces</taxon>
    </lineage>
</organism>
<keyword evidence="4" id="KW-1185">Reference proteome</keyword>
<reference evidence="2" key="2">
    <citation type="submission" date="2010-07" db="EMBL/GenBank/DDBJ databases">
        <authorList>
            <consortium name="The Broad Institute Genome Sequencing Platform"/>
            <consortium name="Broad Institute Genome Sequencing Center for Infectious Disease"/>
            <person name="Ma L.-J."/>
            <person name="Dead R."/>
            <person name="Young S."/>
            <person name="Zeng Q."/>
            <person name="Koehrsen M."/>
            <person name="Alvarado L."/>
            <person name="Berlin A."/>
            <person name="Chapman S.B."/>
            <person name="Chen Z."/>
            <person name="Freedman E."/>
            <person name="Gellesch M."/>
            <person name="Goldberg J."/>
            <person name="Griggs A."/>
            <person name="Gujja S."/>
            <person name="Heilman E.R."/>
            <person name="Heiman D."/>
            <person name="Hepburn T."/>
            <person name="Howarth C."/>
            <person name="Jen D."/>
            <person name="Larson L."/>
            <person name="Mehta T."/>
            <person name="Neiman D."/>
            <person name="Pearson M."/>
            <person name="Roberts A."/>
            <person name="Saif S."/>
            <person name="Shea T."/>
            <person name="Shenoy N."/>
            <person name="Sisk P."/>
            <person name="Stolte C."/>
            <person name="Sykes S."/>
            <person name="Walk T."/>
            <person name="White J."/>
            <person name="Yandava C."/>
            <person name="Haas B."/>
            <person name="Nusbaum C."/>
            <person name="Birren B."/>
        </authorList>
    </citation>
    <scope>NUCLEOTIDE SEQUENCE</scope>
    <source>
        <strain evidence="2">R3-111a-1</strain>
    </source>
</reference>
<evidence type="ECO:0000313" key="2">
    <source>
        <dbReference type="EMBL" id="EJT69138.1"/>
    </source>
</evidence>
<dbReference type="EMBL" id="GL385405">
    <property type="protein sequence ID" value="EJT69138.1"/>
    <property type="molecule type" value="Genomic_DNA"/>
</dbReference>
<accession>J3PIB9</accession>
<dbReference type="Proteomes" id="UP000006039">
    <property type="component" value="Unassembled WGS sequence"/>
</dbReference>
<evidence type="ECO:0000256" key="1">
    <source>
        <dbReference type="SAM" id="MobiDB-lite"/>
    </source>
</evidence>
<evidence type="ECO:0000313" key="4">
    <source>
        <dbReference type="Proteomes" id="UP000006039"/>
    </source>
</evidence>
<reference evidence="3" key="4">
    <citation type="journal article" date="2015" name="G3 (Bethesda)">
        <title>Genome sequences of three phytopathogenic species of the Magnaporthaceae family of fungi.</title>
        <authorList>
            <person name="Okagaki L.H."/>
            <person name="Nunes C.C."/>
            <person name="Sailsbery J."/>
            <person name="Clay B."/>
            <person name="Brown D."/>
            <person name="John T."/>
            <person name="Oh Y."/>
            <person name="Young N."/>
            <person name="Fitzgerald M."/>
            <person name="Haas B.J."/>
            <person name="Zeng Q."/>
            <person name="Young S."/>
            <person name="Adiconis X."/>
            <person name="Fan L."/>
            <person name="Levin J.Z."/>
            <person name="Mitchell T.K."/>
            <person name="Okubara P.A."/>
            <person name="Farman M.L."/>
            <person name="Kohn L.M."/>
            <person name="Birren B."/>
            <person name="Ma L.-J."/>
            <person name="Dean R.A."/>
        </authorList>
    </citation>
    <scope>NUCLEOTIDE SEQUENCE</scope>
    <source>
        <strain evidence="3">R3-111a-1</strain>
    </source>
</reference>
<dbReference type="VEuPathDB" id="FungiDB:GGTG_13247"/>
<reference evidence="2" key="3">
    <citation type="submission" date="2010-09" db="EMBL/GenBank/DDBJ databases">
        <title>Annotation of Gaeumannomyces graminis var. tritici R3-111a-1.</title>
        <authorList>
            <consortium name="The Broad Institute Genome Sequencing Platform"/>
            <person name="Ma L.-J."/>
            <person name="Dead R."/>
            <person name="Young S.K."/>
            <person name="Zeng Q."/>
            <person name="Gargeya S."/>
            <person name="Fitzgerald M."/>
            <person name="Haas B."/>
            <person name="Abouelleil A."/>
            <person name="Alvarado L."/>
            <person name="Arachchi H.M."/>
            <person name="Berlin A."/>
            <person name="Brown A."/>
            <person name="Chapman S.B."/>
            <person name="Chen Z."/>
            <person name="Dunbar C."/>
            <person name="Freedman E."/>
            <person name="Gearin G."/>
            <person name="Gellesch M."/>
            <person name="Goldberg J."/>
            <person name="Griggs A."/>
            <person name="Gujja S."/>
            <person name="Heiman D."/>
            <person name="Howarth C."/>
            <person name="Larson L."/>
            <person name="Lui A."/>
            <person name="MacDonald P.J.P."/>
            <person name="Mehta T."/>
            <person name="Montmayeur A."/>
            <person name="Murphy C."/>
            <person name="Neiman D."/>
            <person name="Pearson M."/>
            <person name="Priest M."/>
            <person name="Roberts A."/>
            <person name="Saif S."/>
            <person name="Shea T."/>
            <person name="Shenoy N."/>
            <person name="Sisk P."/>
            <person name="Stolte C."/>
            <person name="Sykes S."/>
            <person name="Yandava C."/>
            <person name="Wortman J."/>
            <person name="Nusbaum C."/>
            <person name="Birren B."/>
        </authorList>
    </citation>
    <scope>NUCLEOTIDE SEQUENCE</scope>
    <source>
        <strain evidence="2">R3-111a-1</strain>
    </source>
</reference>
<name>J3PIB9_GAET3</name>
<feature type="compositionally biased region" description="Polar residues" evidence="1">
    <location>
        <begin position="44"/>
        <end position="53"/>
    </location>
</feature>
<dbReference type="AlphaFoldDB" id="J3PIB9"/>
<gene>
    <name evidence="3" type="primary">20353705</name>
    <name evidence="2" type="ORF">GGTG_13247</name>
</gene>
<proteinExistence type="predicted"/>
<dbReference type="GeneID" id="20353705"/>
<protein>
    <submittedName>
        <fullName evidence="2 3">Uncharacterized protein</fullName>
    </submittedName>
</protein>
<feature type="region of interest" description="Disordered" evidence="1">
    <location>
        <begin position="189"/>
        <end position="267"/>
    </location>
</feature>
<dbReference type="RefSeq" id="XP_009229417.1">
    <property type="nucleotide sequence ID" value="XM_009231153.1"/>
</dbReference>
<feature type="region of interest" description="Disordered" evidence="1">
    <location>
        <begin position="1"/>
        <end position="83"/>
    </location>
</feature>
<feature type="compositionally biased region" description="Acidic residues" evidence="1">
    <location>
        <begin position="227"/>
        <end position="242"/>
    </location>
</feature>
<feature type="compositionally biased region" description="Basic and acidic residues" evidence="1">
    <location>
        <begin position="245"/>
        <end position="261"/>
    </location>
</feature>
<dbReference type="HOGENOM" id="CLU_068497_0_0_1"/>